<evidence type="ECO:0000256" key="3">
    <source>
        <dbReference type="SAM" id="Coils"/>
    </source>
</evidence>
<dbReference type="InterPro" id="IPR027417">
    <property type="entry name" value="P-loop_NTPase"/>
</dbReference>
<keyword evidence="1" id="KW-0378">Hydrolase</keyword>
<keyword evidence="2" id="KW-0547">Nucleotide-binding</keyword>
<dbReference type="GO" id="GO:0005524">
    <property type="term" value="F:ATP binding"/>
    <property type="evidence" value="ECO:0007669"/>
    <property type="project" value="InterPro"/>
</dbReference>
<accession>A0A6C0H7P3</accession>
<dbReference type="GO" id="GO:0004386">
    <property type="term" value="F:helicase activity"/>
    <property type="evidence" value="ECO:0007669"/>
    <property type="project" value="UniProtKB-KW"/>
</dbReference>
<dbReference type="SUPFAM" id="SSF52540">
    <property type="entry name" value="P-loop containing nucleoside triphosphate hydrolases"/>
    <property type="match status" value="2"/>
</dbReference>
<dbReference type="SMART" id="SM00487">
    <property type="entry name" value="DEXDc"/>
    <property type="match status" value="1"/>
</dbReference>
<evidence type="ECO:0000313" key="5">
    <source>
        <dbReference type="EMBL" id="QHT76519.1"/>
    </source>
</evidence>
<keyword evidence="2" id="KW-0067">ATP-binding</keyword>
<keyword evidence="2" id="KW-0347">Helicase</keyword>
<dbReference type="GO" id="GO:0016787">
    <property type="term" value="F:hydrolase activity"/>
    <property type="evidence" value="ECO:0007669"/>
    <property type="project" value="UniProtKB-KW"/>
</dbReference>
<dbReference type="AlphaFoldDB" id="A0A6C0H7P3"/>
<dbReference type="Pfam" id="PF00270">
    <property type="entry name" value="DEAD"/>
    <property type="match status" value="1"/>
</dbReference>
<dbReference type="PANTHER" id="PTHR44533">
    <property type="entry name" value="DEAD/H RNA HELICASE, PUTATIVE-RELATED"/>
    <property type="match status" value="1"/>
</dbReference>
<dbReference type="InterPro" id="IPR014001">
    <property type="entry name" value="Helicase_ATP-bd"/>
</dbReference>
<evidence type="ECO:0000259" key="4">
    <source>
        <dbReference type="PROSITE" id="PS51192"/>
    </source>
</evidence>
<dbReference type="GO" id="GO:0003676">
    <property type="term" value="F:nucleic acid binding"/>
    <property type="evidence" value="ECO:0007669"/>
    <property type="project" value="InterPro"/>
</dbReference>
<dbReference type="EMBL" id="MN739897">
    <property type="protein sequence ID" value="QHT76519.1"/>
    <property type="molecule type" value="Genomic_DNA"/>
</dbReference>
<name>A0A6C0H7P3_9ZZZZ</name>
<dbReference type="PROSITE" id="PS51192">
    <property type="entry name" value="HELICASE_ATP_BIND_1"/>
    <property type="match status" value="1"/>
</dbReference>
<organism evidence="5">
    <name type="scientific">viral metagenome</name>
    <dbReference type="NCBI Taxonomy" id="1070528"/>
    <lineage>
        <taxon>unclassified sequences</taxon>
        <taxon>metagenomes</taxon>
        <taxon>organismal metagenomes</taxon>
    </lineage>
</organism>
<feature type="coiled-coil region" evidence="3">
    <location>
        <begin position="532"/>
        <end position="571"/>
    </location>
</feature>
<dbReference type="GO" id="GO:0005737">
    <property type="term" value="C:cytoplasm"/>
    <property type="evidence" value="ECO:0007669"/>
    <property type="project" value="TreeGrafter"/>
</dbReference>
<keyword evidence="3" id="KW-0175">Coiled coil</keyword>
<dbReference type="Gene3D" id="3.40.50.300">
    <property type="entry name" value="P-loop containing nucleotide triphosphate hydrolases"/>
    <property type="match status" value="2"/>
</dbReference>
<reference evidence="5" key="1">
    <citation type="journal article" date="2020" name="Nature">
        <title>Giant virus diversity and host interactions through global metagenomics.</title>
        <authorList>
            <person name="Schulz F."/>
            <person name="Roux S."/>
            <person name="Paez-Espino D."/>
            <person name="Jungbluth S."/>
            <person name="Walsh D.A."/>
            <person name="Denef V.J."/>
            <person name="McMahon K.D."/>
            <person name="Konstantinidis K.T."/>
            <person name="Eloe-Fadrosh E.A."/>
            <person name="Kyrpides N.C."/>
            <person name="Woyke T."/>
        </authorList>
    </citation>
    <scope>NUCLEOTIDE SEQUENCE</scope>
    <source>
        <strain evidence="5">GVMAG-M-3300023179-82</strain>
    </source>
</reference>
<sequence length="951" mass="112385">MVDNKGNWEFSFFQKKYNPNEEANIKLSMKPDNGFNPKNVHNYINKTLSKEEKILIKKNQGTKIKSVEELILQNYLKKNEQIYKMDIQNIQKYGAKAQPISMNGKIHLLFKILEDQLDKDNKDNIVNIYFKLMENEVELNEKIKTEYTLLLDQMYSIINELDLIKLQFIKYYNKMPPLNTKGFVKFDSWQIEVIHNIDNNISTLINAPTSAGKSVLSAYAITKGNILFIVPTDALVWQTSAFIENILNINVPILTKTYQTHPSRNEMITLLNNCSVIVGTPEIIIDYLPFIKISFNWIIFDEIHMIGKEEGYAMEYIIKLLPNVNFLALSATISNTDEIIEWLEKISLRKISKIICSKRFFNLQKYYYNNSTNEFIILHPLALITEEQIKDKSLLNKSLQPTPPDCWDLVSKLKIYFDLEELDPYIYFKNINRIELDDVNIYFNKLIIFIVDNYENNKDKIMNIINLYKHETLIEEQVNLIQLAFKLKHDNKNPTIIFQKNTNKCLKLVREFIKDIEIMENKKYPRLLNERIKFNKKNEKLLEKKNKNMEIENSKKEIKQMLNEENEININLISLQEPHSDFIFNDTQFFSQPMIESWVNNLKKYFPNDGFYYHYIIKLLWRGIGIYVKTLPDPYLRLVQTLACNKQLSIVFSDLSLVFGISMPFRTVVILNDDINSMEYNQMAGRSGRRGLDKEGNVIFVGFSWDRIKELSISEHPVISGINKEIYTLPHVTKISNNYNWNNIIKNFLDKTIDEEEYINYINYLNSNYNNSWRFSLDSNDPNFLHMNWKLRHNNECLIISYLIPYLRRAFESLDHTQEINQISIAHFLCSFISIYQTPTNEDILVKHQLLNEYPYNKILSELDNLQINIINNVDNKIFLSIRNNILENSLCDCDDLNERLFKFGETIKIIQHYCYYSKILGLCRLLGKLLTRIWWIYHLGSPIMKSIKNY</sequence>
<dbReference type="InterPro" id="IPR052431">
    <property type="entry name" value="SKI2_subfamily_helicases"/>
</dbReference>
<protein>
    <recommendedName>
        <fullName evidence="4">Helicase ATP-binding domain-containing protein</fullName>
    </recommendedName>
</protein>
<evidence type="ECO:0000256" key="2">
    <source>
        <dbReference type="ARBA" id="ARBA00022806"/>
    </source>
</evidence>
<feature type="domain" description="Helicase ATP-binding" evidence="4">
    <location>
        <begin position="194"/>
        <end position="351"/>
    </location>
</feature>
<dbReference type="PANTHER" id="PTHR44533:SF4">
    <property type="entry name" value="DEAD_H RNA HELICASE, PUTATIVE-RELATED"/>
    <property type="match status" value="1"/>
</dbReference>
<dbReference type="InterPro" id="IPR011545">
    <property type="entry name" value="DEAD/DEAH_box_helicase_dom"/>
</dbReference>
<proteinExistence type="predicted"/>
<evidence type="ECO:0000256" key="1">
    <source>
        <dbReference type="ARBA" id="ARBA00022801"/>
    </source>
</evidence>